<dbReference type="InterPro" id="IPR044934">
    <property type="entry name" value="Streptopain_sf"/>
</dbReference>
<proteinExistence type="inferred from homology"/>
<dbReference type="PRINTS" id="PR00797">
    <property type="entry name" value="STREPTOPAIN"/>
</dbReference>
<evidence type="ECO:0000256" key="2">
    <source>
        <dbReference type="ARBA" id="ARBA00022670"/>
    </source>
</evidence>
<dbReference type="GO" id="GO:0008234">
    <property type="term" value="F:cysteine-type peptidase activity"/>
    <property type="evidence" value="ECO:0007669"/>
    <property type="project" value="UniProtKB-KW"/>
</dbReference>
<dbReference type="Pfam" id="PF01640">
    <property type="entry name" value="Peptidase_C10"/>
    <property type="match status" value="1"/>
</dbReference>
<sequence length="821" mass="90782">MKHRYLLWLAVALIGTQASAEPRKEAQARQIAEEFLAAKRVTATRAAAPLTLAATSETSPLKRSLGTAQPAWYAYNQGSEAFVIVSGDDRMADILGYSTEGAFRTGDMPAGLKALLDAYAAQAGHIRQTGEAPDGRRTFNLKQEDTSFPEAVAPLLGDINYDQGTPYNKFCPELNGEQMVTGCAATAAAMIMRYYKYPERGTGSYSYTTETHQFPVEFDFGNTPFDWDNMLPAYNYGEYDEAQADAVATLMKACGVAAQMDYASTSNTSCEELMQGMVEYLGYDPSAYVTFRSFYSSEEWMNLIKTELSAKRPVQYNGQDAVNGGHAFIIDGYDSDDLVHVNWGWGGINNGYFELYSLNPESLGIGGGGGGGFKFLQRMIVHLMPRTGTPVPSCHLYMGEAEYENGTFRLGNITNSGYIFDGEITLMAEKDGTAQPFSKSYRTENEIPTEASIEFLTFSGFDPATLAPGTYRIYPAARQAGQEEWKEIRKNPNATKEFYLEVFQDGSSEWHASGRETVVNITPSGKLYSGYNADFKVEIRNEEKDSEFHNDVYALLIDIERNELMDYFPVGSFCLPALDDTTFTATRTLPAVEEGRYGLQAAILIGYEFHYIGPLTTIDIEEADLAEGFNLTGGLDKASYEQGETMTYKGSIDIEGHSGDMYTDLFVIGIYPKELGDPLQYQILQVTATKEKPMHFELQFKATLQPGDYRFIVANHNGTEIAQTTYFEITEPSAIQGMAAQTADTPVYCSAPGETDIRFRYGGKVARADLYDSRGQRLLSSDKPESADGNYRITAGQLHNGIYLLRIVTASGTTHTLKFVR</sequence>
<comment type="similarity">
    <text evidence="1">Belongs to the peptidase C10 family.</text>
</comment>
<keyword evidence="3 7" id="KW-0732">Signal</keyword>
<evidence type="ECO:0000313" key="10">
    <source>
        <dbReference type="Proteomes" id="UP000003598"/>
    </source>
</evidence>
<gene>
    <name evidence="9" type="ORF">HMPREF9441_01015</name>
</gene>
<dbReference type="eggNOG" id="ENOG50309XW">
    <property type="taxonomic scope" value="Bacteria"/>
</dbReference>
<dbReference type="SUPFAM" id="SSF54001">
    <property type="entry name" value="Cysteine proteinases"/>
    <property type="match status" value="1"/>
</dbReference>
<dbReference type="GeneID" id="93556661"/>
<dbReference type="PATRIC" id="fig|762968.3.peg.907"/>
<feature type="domain" description="Spi protease inhibitor" evidence="8">
    <location>
        <begin position="24"/>
        <end position="122"/>
    </location>
</feature>
<dbReference type="RefSeq" id="WP_008618429.1">
    <property type="nucleotide sequence ID" value="NZ_JH376592.1"/>
</dbReference>
<feature type="active site" description="Nucleophile" evidence="6">
    <location>
        <position position="183"/>
    </location>
</feature>
<dbReference type="Gene3D" id="3.90.70.50">
    <property type="entry name" value="Peptidase C10, streptopain"/>
    <property type="match status" value="1"/>
</dbReference>
<dbReference type="GO" id="GO:0006508">
    <property type="term" value="P:proteolysis"/>
    <property type="evidence" value="ECO:0007669"/>
    <property type="project" value="UniProtKB-KW"/>
</dbReference>
<keyword evidence="10" id="KW-1185">Reference proteome</keyword>
<dbReference type="OrthoDB" id="2235251at2"/>
<evidence type="ECO:0000259" key="8">
    <source>
        <dbReference type="Pfam" id="PF13734"/>
    </source>
</evidence>
<feature type="active site" description="Proton acceptor" evidence="6">
    <location>
        <position position="326"/>
    </location>
</feature>
<accession>G5SP20</accession>
<dbReference type="Pfam" id="PF13734">
    <property type="entry name" value="Inhibitor_I69"/>
    <property type="match status" value="1"/>
</dbReference>
<dbReference type="MEROPS" id="C10.004"/>
<dbReference type="InterPro" id="IPR000200">
    <property type="entry name" value="Peptidase_C10"/>
</dbReference>
<keyword evidence="4" id="KW-0378">Hydrolase</keyword>
<evidence type="ECO:0000313" key="9">
    <source>
        <dbReference type="EMBL" id="EHH00967.1"/>
    </source>
</evidence>
<organism evidence="9 10">
    <name type="scientific">Paraprevotella clara YIT 11840</name>
    <dbReference type="NCBI Taxonomy" id="762968"/>
    <lineage>
        <taxon>Bacteria</taxon>
        <taxon>Pseudomonadati</taxon>
        <taxon>Bacteroidota</taxon>
        <taxon>Bacteroidia</taxon>
        <taxon>Bacteroidales</taxon>
        <taxon>Prevotellaceae</taxon>
        <taxon>Paraprevotella</taxon>
    </lineage>
</organism>
<reference evidence="9 10" key="1">
    <citation type="submission" date="2011-03" db="EMBL/GenBank/DDBJ databases">
        <authorList>
            <person name="Weinstock G."/>
            <person name="Sodergren E."/>
            <person name="Clifton S."/>
            <person name="Fulton L."/>
            <person name="Fulton B."/>
            <person name="Courtney L."/>
            <person name="Fronick C."/>
            <person name="Harrison M."/>
            <person name="Strong C."/>
            <person name="Farmer C."/>
            <person name="Delahaunty K."/>
            <person name="Markovic C."/>
            <person name="Hall O."/>
            <person name="Minx P."/>
            <person name="Tomlinson C."/>
            <person name="Mitreva M."/>
            <person name="Hou S."/>
            <person name="Chen J."/>
            <person name="Wollam A."/>
            <person name="Pepin K.H."/>
            <person name="Johnson M."/>
            <person name="Bhonagiri V."/>
            <person name="Zhang X."/>
            <person name="Suruliraj S."/>
            <person name="Warren W."/>
            <person name="Chinwalla A."/>
            <person name="Mardis E.R."/>
            <person name="Wilson R.K."/>
        </authorList>
    </citation>
    <scope>NUCLEOTIDE SEQUENCE [LARGE SCALE GENOMIC DNA]</scope>
    <source>
        <strain evidence="9 10">YIT 11840</strain>
    </source>
</reference>
<evidence type="ECO:0000256" key="4">
    <source>
        <dbReference type="ARBA" id="ARBA00022801"/>
    </source>
</evidence>
<dbReference type="STRING" id="762968.HMPREF9441_01015"/>
<evidence type="ECO:0000256" key="1">
    <source>
        <dbReference type="ARBA" id="ARBA00009693"/>
    </source>
</evidence>
<evidence type="ECO:0000256" key="3">
    <source>
        <dbReference type="ARBA" id="ARBA00022729"/>
    </source>
</evidence>
<evidence type="ECO:0000256" key="7">
    <source>
        <dbReference type="SAM" id="SignalP"/>
    </source>
</evidence>
<dbReference type="Proteomes" id="UP000003598">
    <property type="component" value="Unassembled WGS sequence"/>
</dbReference>
<feature type="signal peptide" evidence="7">
    <location>
        <begin position="1"/>
        <end position="20"/>
    </location>
</feature>
<keyword evidence="5" id="KW-0788">Thiol protease</keyword>
<comment type="caution">
    <text evidence="9">The sequence shown here is derived from an EMBL/GenBank/DDBJ whole genome shotgun (WGS) entry which is preliminary data.</text>
</comment>
<feature type="chain" id="PRO_5003484295" evidence="7">
    <location>
        <begin position="21"/>
        <end position="821"/>
    </location>
</feature>
<keyword evidence="2" id="KW-0645">Protease</keyword>
<dbReference type="InterPro" id="IPR025896">
    <property type="entry name" value="Spi_Prtas-inh"/>
</dbReference>
<evidence type="ECO:0000256" key="5">
    <source>
        <dbReference type="ARBA" id="ARBA00022807"/>
    </source>
</evidence>
<dbReference type="HOGENOM" id="CLU_018139_0_0_10"/>
<dbReference type="AlphaFoldDB" id="G5SP20"/>
<evidence type="ECO:0000256" key="6">
    <source>
        <dbReference type="PIRSR" id="PIRSR600200-1"/>
    </source>
</evidence>
<name>G5SP20_9BACT</name>
<dbReference type="EMBL" id="AFFY01000016">
    <property type="protein sequence ID" value="EHH00967.1"/>
    <property type="molecule type" value="Genomic_DNA"/>
</dbReference>
<protein>
    <submittedName>
        <fullName evidence="9">Streptopain domain protein</fullName>
    </submittedName>
</protein>
<dbReference type="InterPro" id="IPR038765">
    <property type="entry name" value="Papain-like_cys_pep_sf"/>
</dbReference>